<accession>A0AAD5BUA3</accession>
<name>A0AAD5BUA3_AMBAR</name>
<evidence type="ECO:0000313" key="1">
    <source>
        <dbReference type="EMBL" id="KAI7728588.1"/>
    </source>
</evidence>
<dbReference type="GO" id="GO:0005975">
    <property type="term" value="P:carbohydrate metabolic process"/>
    <property type="evidence" value="ECO:0007669"/>
    <property type="project" value="InterPro"/>
</dbReference>
<dbReference type="PANTHER" id="PTHR45751">
    <property type="entry name" value="COPINE FAMILY PROTEIN 1"/>
    <property type="match status" value="1"/>
</dbReference>
<dbReference type="GO" id="GO:0030246">
    <property type="term" value="F:carbohydrate binding"/>
    <property type="evidence" value="ECO:0007669"/>
    <property type="project" value="InterPro"/>
</dbReference>
<reference evidence="1" key="1">
    <citation type="submission" date="2022-06" db="EMBL/GenBank/DDBJ databases">
        <title>Uncovering the hologenomic basis of an extraordinary plant invasion.</title>
        <authorList>
            <person name="Bieker V.C."/>
            <person name="Martin M.D."/>
            <person name="Gilbert T."/>
            <person name="Hodgins K."/>
            <person name="Battlay P."/>
            <person name="Petersen B."/>
            <person name="Wilson J."/>
        </authorList>
    </citation>
    <scope>NUCLEOTIDE SEQUENCE</scope>
    <source>
        <strain evidence="1">AA19_3_7</strain>
        <tissue evidence="1">Leaf</tissue>
    </source>
</reference>
<feature type="non-terminal residue" evidence="1">
    <location>
        <position position="125"/>
    </location>
</feature>
<feature type="non-terminal residue" evidence="1">
    <location>
        <position position="1"/>
    </location>
</feature>
<dbReference type="InterPro" id="IPR052079">
    <property type="entry name" value="E3_ligase/Copine_domain"/>
</dbReference>
<keyword evidence="2" id="KW-1185">Reference proteome</keyword>
<protein>
    <submittedName>
        <fullName evidence="1">Uncharacterized protein</fullName>
    </submittedName>
</protein>
<dbReference type="GO" id="GO:0005634">
    <property type="term" value="C:nucleus"/>
    <property type="evidence" value="ECO:0007669"/>
    <property type="project" value="TreeGrafter"/>
</dbReference>
<organism evidence="1 2">
    <name type="scientific">Ambrosia artemisiifolia</name>
    <name type="common">Common ragweed</name>
    <dbReference type="NCBI Taxonomy" id="4212"/>
    <lineage>
        <taxon>Eukaryota</taxon>
        <taxon>Viridiplantae</taxon>
        <taxon>Streptophyta</taxon>
        <taxon>Embryophyta</taxon>
        <taxon>Tracheophyta</taxon>
        <taxon>Spermatophyta</taxon>
        <taxon>Magnoliopsida</taxon>
        <taxon>eudicotyledons</taxon>
        <taxon>Gunneridae</taxon>
        <taxon>Pentapetalae</taxon>
        <taxon>asterids</taxon>
        <taxon>campanulids</taxon>
        <taxon>Asterales</taxon>
        <taxon>Asteraceae</taxon>
        <taxon>Asteroideae</taxon>
        <taxon>Heliantheae alliance</taxon>
        <taxon>Heliantheae</taxon>
        <taxon>Ambrosia</taxon>
    </lineage>
</organism>
<proteinExistence type="predicted"/>
<dbReference type="SUPFAM" id="SSF74650">
    <property type="entry name" value="Galactose mutarotase-like"/>
    <property type="match status" value="1"/>
</dbReference>
<dbReference type="InterPro" id="IPR011013">
    <property type="entry name" value="Gal_mutarotase_sf_dom"/>
</dbReference>
<sequence length="125" mass="13902">FVNFTDIMTKNVPPIRKETEFALAALMEIPTQYKATVELNMLGEELCIDTGKGKDDIEIGTCNLKLVYSRSEGKLYNYVNTRSSIKASLKQSYSFYAGFDGTTGLQASGAYIFPSSEIYRLALKS</sequence>
<evidence type="ECO:0000313" key="2">
    <source>
        <dbReference type="Proteomes" id="UP001206925"/>
    </source>
</evidence>
<dbReference type="GO" id="GO:0004842">
    <property type="term" value="F:ubiquitin-protein transferase activity"/>
    <property type="evidence" value="ECO:0007669"/>
    <property type="project" value="TreeGrafter"/>
</dbReference>
<dbReference type="AlphaFoldDB" id="A0AAD5BUA3"/>
<gene>
    <name evidence="1" type="ORF">M8C21_001106</name>
</gene>
<comment type="caution">
    <text evidence="1">The sequence shown here is derived from an EMBL/GenBank/DDBJ whole genome shotgun (WGS) entry which is preliminary data.</text>
</comment>
<dbReference type="GO" id="GO:0016567">
    <property type="term" value="P:protein ubiquitination"/>
    <property type="evidence" value="ECO:0007669"/>
    <property type="project" value="TreeGrafter"/>
</dbReference>
<dbReference type="PANTHER" id="PTHR45751:SF24">
    <property type="entry name" value="COPINE-RELATED"/>
    <property type="match status" value="1"/>
</dbReference>
<dbReference type="Proteomes" id="UP001206925">
    <property type="component" value="Unassembled WGS sequence"/>
</dbReference>
<dbReference type="EMBL" id="JAMZMK010011193">
    <property type="protein sequence ID" value="KAI7728588.1"/>
    <property type="molecule type" value="Genomic_DNA"/>
</dbReference>